<dbReference type="EMBL" id="FOLE01000004">
    <property type="protein sequence ID" value="SFC28586.1"/>
    <property type="molecule type" value="Genomic_DNA"/>
</dbReference>
<dbReference type="SUPFAM" id="SSF50156">
    <property type="entry name" value="PDZ domain-like"/>
    <property type="match status" value="1"/>
</dbReference>
<keyword evidence="4 5" id="KW-0720">Serine protease</keyword>
<evidence type="ECO:0000313" key="8">
    <source>
        <dbReference type="Proteomes" id="UP000199514"/>
    </source>
</evidence>
<dbReference type="Pfam" id="PF03572">
    <property type="entry name" value="Peptidase_S41"/>
    <property type="match status" value="1"/>
</dbReference>
<dbReference type="OrthoDB" id="9812068at2"/>
<name>A0A1I1HXH8_9BACT</name>
<keyword evidence="3 5" id="KW-0378">Hydrolase</keyword>
<dbReference type="PROSITE" id="PS50106">
    <property type="entry name" value="PDZ"/>
    <property type="match status" value="1"/>
</dbReference>
<dbReference type="GO" id="GO:0030288">
    <property type="term" value="C:outer membrane-bounded periplasmic space"/>
    <property type="evidence" value="ECO:0007669"/>
    <property type="project" value="TreeGrafter"/>
</dbReference>
<dbReference type="PANTHER" id="PTHR32060:SF30">
    <property type="entry name" value="CARBOXY-TERMINAL PROCESSING PROTEASE CTPA"/>
    <property type="match status" value="1"/>
</dbReference>
<dbReference type="SUPFAM" id="SSF52096">
    <property type="entry name" value="ClpP/crotonase"/>
    <property type="match status" value="1"/>
</dbReference>
<dbReference type="PANTHER" id="PTHR32060">
    <property type="entry name" value="TAIL-SPECIFIC PROTEASE"/>
    <property type="match status" value="1"/>
</dbReference>
<dbReference type="GO" id="GO:0004175">
    <property type="term" value="F:endopeptidase activity"/>
    <property type="evidence" value="ECO:0007669"/>
    <property type="project" value="TreeGrafter"/>
</dbReference>
<keyword evidence="8" id="KW-1185">Reference proteome</keyword>
<dbReference type="SMART" id="SM00228">
    <property type="entry name" value="PDZ"/>
    <property type="match status" value="1"/>
</dbReference>
<evidence type="ECO:0000313" key="7">
    <source>
        <dbReference type="EMBL" id="SFC28586.1"/>
    </source>
</evidence>
<sequence>MATNQKRRWVKQLGLLAVSALAGGLVSAAMFGGRNTADNIASNSIKFREVLGYIQRDYVDVVNTDTLTDHAIVSLLDDLDPHSMYVPVSDMEESKIQLENNFEGIGVEFDIVRDSICVVMPLAGGPSEQAGIEAGDRIIEINKENVAGVGINTNGVRQRLRGIKGTVVGIKIWRPSRNKMLSFKLVRDKIPSNSVEVSYMIDAQTGYIKVSRFTLSTDQEVHDALVKLKTSGMKQLMLDLRDNAGGYMGAAIKMADEFLSGTKLIVYTKGKNPQNDMRYEGGVRGEFEHGSLIVLVNEGSASASEIVSGALQDQDRALVVGRRTFGKGLVQAPIDLQDGSELRLTIARYYIPSGRCIQKPYEKGSKEAYFMDMDNRYRSGEMFFADSVKVADTLKFKTASGRLVYGGGGIVPDCFIPNDTTVYTDYLVQLYNQNIIREYALSYSLKNKKELNTSTLSQFQQNFKVTDAMIEDINKAATKANITIDAKDFKRSEAFLRNQVKAWIARNIWKEEGFYAVYNQSDDEFLAATKLFEKAQNLGHTSNKKAHGAHQLR</sequence>
<dbReference type="Proteomes" id="UP000199514">
    <property type="component" value="Unassembled WGS sequence"/>
</dbReference>
<dbReference type="InterPro" id="IPR036034">
    <property type="entry name" value="PDZ_sf"/>
</dbReference>
<evidence type="ECO:0000256" key="5">
    <source>
        <dbReference type="RuleBase" id="RU004404"/>
    </source>
</evidence>
<dbReference type="Pfam" id="PF17820">
    <property type="entry name" value="PDZ_6"/>
    <property type="match status" value="1"/>
</dbReference>
<dbReference type="GO" id="GO:0008236">
    <property type="term" value="F:serine-type peptidase activity"/>
    <property type="evidence" value="ECO:0007669"/>
    <property type="project" value="UniProtKB-KW"/>
</dbReference>
<dbReference type="InterPro" id="IPR005151">
    <property type="entry name" value="Tail-specific_protease"/>
</dbReference>
<dbReference type="NCBIfam" id="TIGR00225">
    <property type="entry name" value="prc"/>
    <property type="match status" value="1"/>
</dbReference>
<dbReference type="STRING" id="927664.SAMN05421780_104128"/>
<evidence type="ECO:0000256" key="2">
    <source>
        <dbReference type="ARBA" id="ARBA00022670"/>
    </source>
</evidence>
<evidence type="ECO:0000259" key="6">
    <source>
        <dbReference type="PROSITE" id="PS50106"/>
    </source>
</evidence>
<dbReference type="Gene3D" id="3.30.750.44">
    <property type="match status" value="1"/>
</dbReference>
<evidence type="ECO:0000256" key="1">
    <source>
        <dbReference type="ARBA" id="ARBA00009179"/>
    </source>
</evidence>
<reference evidence="7 8" key="1">
    <citation type="submission" date="2016-10" db="EMBL/GenBank/DDBJ databases">
        <authorList>
            <person name="de Groot N.N."/>
        </authorList>
    </citation>
    <scope>NUCLEOTIDE SEQUENCE [LARGE SCALE GENOMIC DNA]</scope>
    <source>
        <strain evidence="7 8">DSM 6793</strain>
    </source>
</reference>
<protein>
    <submittedName>
        <fullName evidence="7">Carboxyl-terminal processing protease</fullName>
    </submittedName>
</protein>
<accession>A0A1I1HXH8</accession>
<dbReference type="InterPro" id="IPR004447">
    <property type="entry name" value="Peptidase_S41A"/>
</dbReference>
<dbReference type="GO" id="GO:0007165">
    <property type="term" value="P:signal transduction"/>
    <property type="evidence" value="ECO:0007669"/>
    <property type="project" value="TreeGrafter"/>
</dbReference>
<dbReference type="InterPro" id="IPR029045">
    <property type="entry name" value="ClpP/crotonase-like_dom_sf"/>
</dbReference>
<dbReference type="Gene3D" id="2.30.42.10">
    <property type="match status" value="1"/>
</dbReference>
<evidence type="ECO:0000256" key="3">
    <source>
        <dbReference type="ARBA" id="ARBA00022801"/>
    </source>
</evidence>
<dbReference type="SMART" id="SM00245">
    <property type="entry name" value="TSPc"/>
    <property type="match status" value="1"/>
</dbReference>
<dbReference type="CDD" id="cd06782">
    <property type="entry name" value="cpPDZ_CPP-like"/>
    <property type="match status" value="1"/>
</dbReference>
<dbReference type="InterPro" id="IPR041489">
    <property type="entry name" value="PDZ_6"/>
</dbReference>
<gene>
    <name evidence="7" type="ORF">SAMN05421780_104128</name>
</gene>
<dbReference type="GO" id="GO:0006508">
    <property type="term" value="P:proteolysis"/>
    <property type="evidence" value="ECO:0007669"/>
    <property type="project" value="UniProtKB-KW"/>
</dbReference>
<organism evidence="7 8">
    <name type="scientific">Flexibacter flexilis DSM 6793</name>
    <dbReference type="NCBI Taxonomy" id="927664"/>
    <lineage>
        <taxon>Bacteria</taxon>
        <taxon>Pseudomonadati</taxon>
        <taxon>Bacteroidota</taxon>
        <taxon>Cytophagia</taxon>
        <taxon>Cytophagales</taxon>
        <taxon>Flexibacteraceae</taxon>
        <taxon>Flexibacter</taxon>
    </lineage>
</organism>
<evidence type="ECO:0000256" key="4">
    <source>
        <dbReference type="ARBA" id="ARBA00022825"/>
    </source>
</evidence>
<feature type="domain" description="PDZ" evidence="6">
    <location>
        <begin position="95"/>
        <end position="149"/>
    </location>
</feature>
<dbReference type="RefSeq" id="WP_091510738.1">
    <property type="nucleotide sequence ID" value="NZ_FOLE01000004.1"/>
</dbReference>
<dbReference type="Gene3D" id="3.90.226.10">
    <property type="entry name" value="2-enoyl-CoA Hydratase, Chain A, domain 1"/>
    <property type="match status" value="1"/>
</dbReference>
<comment type="similarity">
    <text evidence="1 5">Belongs to the peptidase S41A family.</text>
</comment>
<keyword evidence="2 5" id="KW-0645">Protease</keyword>
<proteinExistence type="inferred from homology"/>
<dbReference type="InterPro" id="IPR001478">
    <property type="entry name" value="PDZ"/>
</dbReference>
<dbReference type="AlphaFoldDB" id="A0A1I1HXH8"/>
<dbReference type="CDD" id="cd07560">
    <property type="entry name" value="Peptidase_S41_CPP"/>
    <property type="match status" value="1"/>
</dbReference>